<gene>
    <name evidence="2" type="ORF">ACEZDE_31945</name>
</gene>
<name>A0ABV6W638_9ACTN</name>
<dbReference type="RefSeq" id="WP_380544014.1">
    <property type="nucleotide sequence ID" value="NZ_JBHFAB010000035.1"/>
</dbReference>
<accession>A0ABV6W638</accession>
<dbReference type="SUPFAM" id="SSF109854">
    <property type="entry name" value="DinB/YfiT-like putative metalloenzymes"/>
    <property type="match status" value="1"/>
</dbReference>
<comment type="caution">
    <text evidence="2">The sequence shown here is derived from an EMBL/GenBank/DDBJ whole genome shotgun (WGS) entry which is preliminary data.</text>
</comment>
<keyword evidence="2" id="KW-0413">Isomerase</keyword>
<organism evidence="2 3">
    <name type="scientific">Streptacidiphilus cavernicola</name>
    <dbReference type="NCBI Taxonomy" id="3342716"/>
    <lineage>
        <taxon>Bacteria</taxon>
        <taxon>Bacillati</taxon>
        <taxon>Actinomycetota</taxon>
        <taxon>Actinomycetes</taxon>
        <taxon>Kitasatosporales</taxon>
        <taxon>Streptomycetaceae</taxon>
        <taxon>Streptacidiphilus</taxon>
    </lineage>
</organism>
<keyword evidence="3" id="KW-1185">Reference proteome</keyword>
<reference evidence="2 3" key="1">
    <citation type="submission" date="2024-09" db="EMBL/GenBank/DDBJ databases">
        <authorList>
            <person name="Lee S.D."/>
        </authorList>
    </citation>
    <scope>NUCLEOTIDE SEQUENCE [LARGE SCALE GENOMIC DNA]</scope>
    <source>
        <strain evidence="2 3">N8-3</strain>
    </source>
</reference>
<evidence type="ECO:0000313" key="3">
    <source>
        <dbReference type="Proteomes" id="UP001592531"/>
    </source>
</evidence>
<dbReference type="Pfam" id="PF11716">
    <property type="entry name" value="MDMPI_N"/>
    <property type="match status" value="1"/>
</dbReference>
<dbReference type="SUPFAM" id="SSF55718">
    <property type="entry name" value="SCP-like"/>
    <property type="match status" value="1"/>
</dbReference>
<dbReference type="Gene3D" id="1.20.120.450">
    <property type="entry name" value="dinb family like domain"/>
    <property type="match status" value="1"/>
</dbReference>
<dbReference type="InterPro" id="IPR017517">
    <property type="entry name" value="Maleyloyr_isom"/>
</dbReference>
<dbReference type="NCBIfam" id="TIGR03083">
    <property type="entry name" value="maleylpyruvate isomerase family mycothiol-dependent enzyme"/>
    <property type="match status" value="1"/>
</dbReference>
<dbReference type="InterPro" id="IPR034660">
    <property type="entry name" value="DinB/YfiT-like"/>
</dbReference>
<dbReference type="InterPro" id="IPR024344">
    <property type="entry name" value="MDMPI_metal-binding"/>
</dbReference>
<sequence length="270" mass="28443">MIAPPPGTAVDARLLDEIAAVAAEIALVLHRCDRPDLRIPGALWSVGEAAAHLALANELMADLAAGRERRYGDGTPGSLAAANEESLAAYPERDPTVLAEAVVRHTRAFAEAAASRPAAEPLLSPLGPMDLGTLACYLLTHMLGHGYDLARATGQRHMVTGERVELALPFLTAAMPRILDSRAAAGHRAGYAIGLRGGPRFGVVFADGAVTVTADPPPRPDCTIVCEPVGFFLMALGRRGPWSALARGAVLAYGRRPWLAPRFTGYFTAP</sequence>
<protein>
    <submittedName>
        <fullName evidence="2">Maleylpyruvate isomerase family mycothiol-dependent enzyme</fullName>
    </submittedName>
</protein>
<evidence type="ECO:0000313" key="2">
    <source>
        <dbReference type="EMBL" id="MFC1421222.1"/>
    </source>
</evidence>
<proteinExistence type="predicted"/>
<dbReference type="InterPro" id="IPR036527">
    <property type="entry name" value="SCP2_sterol-bd_dom_sf"/>
</dbReference>
<dbReference type="Proteomes" id="UP001592531">
    <property type="component" value="Unassembled WGS sequence"/>
</dbReference>
<evidence type="ECO:0000259" key="1">
    <source>
        <dbReference type="Pfam" id="PF11716"/>
    </source>
</evidence>
<dbReference type="GO" id="GO:0016853">
    <property type="term" value="F:isomerase activity"/>
    <property type="evidence" value="ECO:0007669"/>
    <property type="project" value="UniProtKB-KW"/>
</dbReference>
<feature type="domain" description="Mycothiol-dependent maleylpyruvate isomerase metal-binding" evidence="1">
    <location>
        <begin position="35"/>
        <end position="150"/>
    </location>
</feature>
<dbReference type="EMBL" id="JBHFAB010000035">
    <property type="protein sequence ID" value="MFC1421222.1"/>
    <property type="molecule type" value="Genomic_DNA"/>
</dbReference>